<gene>
    <name evidence="2" type="ORF">NQ318_020762</name>
</gene>
<evidence type="ECO:0000259" key="1">
    <source>
        <dbReference type="Pfam" id="PF18701"/>
    </source>
</evidence>
<organism evidence="2 3">
    <name type="scientific">Aromia moschata</name>
    <dbReference type="NCBI Taxonomy" id="1265417"/>
    <lineage>
        <taxon>Eukaryota</taxon>
        <taxon>Metazoa</taxon>
        <taxon>Ecdysozoa</taxon>
        <taxon>Arthropoda</taxon>
        <taxon>Hexapoda</taxon>
        <taxon>Insecta</taxon>
        <taxon>Pterygota</taxon>
        <taxon>Neoptera</taxon>
        <taxon>Endopterygota</taxon>
        <taxon>Coleoptera</taxon>
        <taxon>Polyphaga</taxon>
        <taxon>Cucujiformia</taxon>
        <taxon>Chrysomeloidea</taxon>
        <taxon>Cerambycidae</taxon>
        <taxon>Cerambycinae</taxon>
        <taxon>Callichromatini</taxon>
        <taxon>Aromia</taxon>
    </lineage>
</organism>
<sequence>MPERGLRELSINRLSLYQHLTQVKQHLWHRWSKEYVSELQQRTKWKSQSLKLDFLVLVKEDNQPPMRWKFGRVEAIHPGKEGLKGYVLMIIVIL</sequence>
<accession>A0AAV8YBD8</accession>
<dbReference type="InterPro" id="IPR040676">
    <property type="entry name" value="DUF5641"/>
</dbReference>
<name>A0AAV8YBD8_9CUCU</name>
<evidence type="ECO:0000313" key="2">
    <source>
        <dbReference type="EMBL" id="KAJ8948277.1"/>
    </source>
</evidence>
<feature type="domain" description="DUF5641" evidence="1">
    <location>
        <begin position="17"/>
        <end position="84"/>
    </location>
</feature>
<dbReference type="EMBL" id="JAPWTK010000139">
    <property type="protein sequence ID" value="KAJ8948277.1"/>
    <property type="molecule type" value="Genomic_DNA"/>
</dbReference>
<proteinExistence type="predicted"/>
<evidence type="ECO:0000313" key="3">
    <source>
        <dbReference type="Proteomes" id="UP001162162"/>
    </source>
</evidence>
<keyword evidence="3" id="KW-1185">Reference proteome</keyword>
<dbReference type="AlphaFoldDB" id="A0AAV8YBD8"/>
<dbReference type="Pfam" id="PF18701">
    <property type="entry name" value="DUF5641"/>
    <property type="match status" value="1"/>
</dbReference>
<dbReference type="Proteomes" id="UP001162162">
    <property type="component" value="Unassembled WGS sequence"/>
</dbReference>
<protein>
    <recommendedName>
        <fullName evidence="1">DUF5641 domain-containing protein</fullName>
    </recommendedName>
</protein>
<reference evidence="2" key="1">
    <citation type="journal article" date="2023" name="Insect Mol. Biol.">
        <title>Genome sequencing provides insights into the evolution of gene families encoding plant cell wall-degrading enzymes in longhorned beetles.</title>
        <authorList>
            <person name="Shin N.R."/>
            <person name="Okamura Y."/>
            <person name="Kirsch R."/>
            <person name="Pauchet Y."/>
        </authorList>
    </citation>
    <scope>NUCLEOTIDE SEQUENCE</scope>
    <source>
        <strain evidence="2">AMC_N1</strain>
    </source>
</reference>
<comment type="caution">
    <text evidence="2">The sequence shown here is derived from an EMBL/GenBank/DDBJ whole genome shotgun (WGS) entry which is preliminary data.</text>
</comment>